<evidence type="ECO:0000256" key="1">
    <source>
        <dbReference type="SAM" id="Phobius"/>
    </source>
</evidence>
<name>A0A8J4E4D4_9ACTN</name>
<keyword evidence="1" id="KW-1133">Transmembrane helix</keyword>
<reference evidence="2" key="1">
    <citation type="submission" date="2021-01" db="EMBL/GenBank/DDBJ databases">
        <title>Whole genome shotgun sequence of Virgisporangium aurantiacum NBRC 16421.</title>
        <authorList>
            <person name="Komaki H."/>
            <person name="Tamura T."/>
        </authorList>
    </citation>
    <scope>NUCLEOTIDE SEQUENCE</scope>
    <source>
        <strain evidence="2">NBRC 16421</strain>
    </source>
</reference>
<sequence>MHWVAPVAGVVFLGYLWLLLDGVMRDPDRRRPPLDGPALCLLASGLYVTLADPPGTVLPIVDRVLFGLLVLGSVVAALAWFRVVTLPRLRWRPPGPWTVLLFGLPELVTPVRWIVAGWRRTAPLRWCMSHPYTEQEFRRLGYRGPRVIATVARWFSPDQVRRLGWTATAVAAATEQMAFVSRQGWDAEAFVDAVRASGRDHADQLGNWGDLYRLGRHDPAEYLRYLAAGADIALALRYALGPDRVPYEVVLALTRRGVAKPWPHLYSLQREYRTHRTCYRGGWADIVAWVEYDETRPFTRALAARFTAWDDDTYFRRWREWAPVGERAPHPEPALWAAAGFTVDEALAVLDTGAEPDAEALRGLAALRRTA</sequence>
<feature type="transmembrane region" description="Helical" evidence="1">
    <location>
        <begin position="6"/>
        <end position="24"/>
    </location>
</feature>
<dbReference type="AlphaFoldDB" id="A0A8J4E4D4"/>
<accession>A0A8J4E4D4</accession>
<feature type="transmembrane region" description="Helical" evidence="1">
    <location>
        <begin position="64"/>
        <end position="84"/>
    </location>
</feature>
<comment type="caution">
    <text evidence="2">The sequence shown here is derived from an EMBL/GenBank/DDBJ whole genome shotgun (WGS) entry which is preliminary data.</text>
</comment>
<keyword evidence="1" id="KW-0812">Transmembrane</keyword>
<evidence type="ECO:0000313" key="2">
    <source>
        <dbReference type="EMBL" id="GIJ60898.1"/>
    </source>
</evidence>
<dbReference type="Proteomes" id="UP000612585">
    <property type="component" value="Unassembled WGS sequence"/>
</dbReference>
<gene>
    <name evidence="2" type="ORF">Vau01_084140</name>
</gene>
<keyword evidence="1" id="KW-0472">Membrane</keyword>
<dbReference type="EMBL" id="BOPG01000061">
    <property type="protein sequence ID" value="GIJ60898.1"/>
    <property type="molecule type" value="Genomic_DNA"/>
</dbReference>
<protein>
    <submittedName>
        <fullName evidence="2">Uncharacterized protein</fullName>
    </submittedName>
</protein>
<organism evidence="2 3">
    <name type="scientific">Virgisporangium aurantiacum</name>
    <dbReference type="NCBI Taxonomy" id="175570"/>
    <lineage>
        <taxon>Bacteria</taxon>
        <taxon>Bacillati</taxon>
        <taxon>Actinomycetota</taxon>
        <taxon>Actinomycetes</taxon>
        <taxon>Micromonosporales</taxon>
        <taxon>Micromonosporaceae</taxon>
        <taxon>Virgisporangium</taxon>
    </lineage>
</organism>
<evidence type="ECO:0000313" key="3">
    <source>
        <dbReference type="Proteomes" id="UP000612585"/>
    </source>
</evidence>
<proteinExistence type="predicted"/>
<keyword evidence="3" id="KW-1185">Reference proteome</keyword>